<organism evidence="2 3">
    <name type="scientific">Streptomyces bugieae</name>
    <dbReference type="NCBI Taxonomy" id="3098223"/>
    <lineage>
        <taxon>Bacteria</taxon>
        <taxon>Bacillati</taxon>
        <taxon>Actinomycetota</taxon>
        <taxon>Actinomycetes</taxon>
        <taxon>Kitasatosporales</taxon>
        <taxon>Streptomycetaceae</taxon>
        <taxon>Streptomyces</taxon>
    </lineage>
</organism>
<evidence type="ECO:0008006" key="4">
    <source>
        <dbReference type="Google" id="ProtNLM"/>
    </source>
</evidence>
<accession>A0ABU7P0V7</accession>
<dbReference type="Proteomes" id="UP001307760">
    <property type="component" value="Unassembled WGS sequence"/>
</dbReference>
<comment type="caution">
    <text evidence="2">The sequence shown here is derived from an EMBL/GenBank/DDBJ whole genome shotgun (WGS) entry which is preliminary data.</text>
</comment>
<reference evidence="2 3" key="1">
    <citation type="submission" date="2023-12" db="EMBL/GenBank/DDBJ databases">
        <title>30 novel species of actinomycetes from the DSMZ collection.</title>
        <authorList>
            <person name="Nouioui I."/>
        </authorList>
    </citation>
    <scope>NUCLEOTIDE SEQUENCE [LARGE SCALE GENOMIC DNA]</scope>
    <source>
        <strain evidence="2 3">DSM 41528</strain>
    </source>
</reference>
<evidence type="ECO:0000313" key="3">
    <source>
        <dbReference type="Proteomes" id="UP001307760"/>
    </source>
</evidence>
<feature type="region of interest" description="Disordered" evidence="1">
    <location>
        <begin position="45"/>
        <end position="89"/>
    </location>
</feature>
<evidence type="ECO:0000313" key="2">
    <source>
        <dbReference type="EMBL" id="MEE4424090.1"/>
    </source>
</evidence>
<feature type="compositionally biased region" description="Low complexity" evidence="1">
    <location>
        <begin position="58"/>
        <end position="82"/>
    </location>
</feature>
<gene>
    <name evidence="2" type="ORF">V2J85_32970</name>
</gene>
<protein>
    <recommendedName>
        <fullName evidence="4">VWA domain-containing protein</fullName>
    </recommendedName>
</protein>
<evidence type="ECO:0000256" key="1">
    <source>
        <dbReference type="SAM" id="MobiDB-lite"/>
    </source>
</evidence>
<dbReference type="EMBL" id="JAZBJP010000033">
    <property type="protein sequence ID" value="MEE4424090.1"/>
    <property type="molecule type" value="Genomic_DNA"/>
</dbReference>
<dbReference type="RefSeq" id="WP_330823631.1">
    <property type="nucleotide sequence ID" value="NZ_JAZBJP010000033.1"/>
</dbReference>
<name>A0ABU7P0V7_9ACTN</name>
<proteinExistence type="predicted"/>
<keyword evidence="3" id="KW-1185">Reference proteome</keyword>
<sequence>MRGEAWLADLVRAAHQLGVTTDAEWAGLAALLGLGGTATACEPLGGRPAGTVPAVPDTGPATAQQTTGTAEDPAGHPAGPEAEPADDPETALLTPVDRAAPRAFGWTVDPLPPPRDPSEPADPPPHMPLFAPRSTAALLRTALARITMEGELDFDRATEQVAQARPLTEIPRRPLPTLRHGVQILADVSASMEPFARDVEDVIARVRAVVGAAGTQVLRFADLPTRGAGTGSRGTWQPYTPPRPGTRVLILSDLGAGGPVFHPWRATAAQWEATVATIRRGGCEAIAFVPLPEHRWPRSWRRLLPVVAWDRGTTVSKVKGARR</sequence>